<feature type="compositionally biased region" description="Basic and acidic residues" evidence="1">
    <location>
        <begin position="98"/>
        <end position="111"/>
    </location>
</feature>
<comment type="caution">
    <text evidence="2">The sequence shown here is derived from an EMBL/GenBank/DDBJ whole genome shotgun (WGS) entry which is preliminary data.</text>
</comment>
<evidence type="ECO:0000256" key="1">
    <source>
        <dbReference type="SAM" id="MobiDB-lite"/>
    </source>
</evidence>
<name>A0AAN9V7N3_9PEZI</name>
<feature type="compositionally biased region" description="Basic and acidic residues" evidence="1">
    <location>
        <begin position="453"/>
        <end position="468"/>
    </location>
</feature>
<evidence type="ECO:0000313" key="3">
    <source>
        <dbReference type="Proteomes" id="UP001320420"/>
    </source>
</evidence>
<gene>
    <name evidence="2" type="ORF">SLS62_002847</name>
</gene>
<sequence length="652" mass="72894">MEISTPAATSIQKGPQPTAPEADTLNEIELSPASDSSSVSSVNPDMLGDEIIVGTHVNGHKHARSDGGDEEMAETDNDDKPVSHYPKRKRSTIYNDLGEDKMEVDALKDGDDNGSLPPTQKRHGSAHVKGITLGYWRDSHVPDERGKHAVIGFMDVRDRLRTRIQCHTRTGDAINTRIYPIPPGPGGSWVTFERVVFEDHLVGLNHHEVKEYVKILSDTEKGDESPDVKEAQLAAVDEAKRRLVANPPTEVNLQPCTAWGKDLPEHLQSSRPEKRRRTNGTGPTGHSGSTTPHPQQVPPPLPQHQQPRGVSPLHGKRPTRILLGCWTKSNSSADSEKHAVFGVLGANDMFRVKLMRETMDGRPHNDGNFPTGAGALWINYEEVKFLAHLQNLTRPEMKEYVRVRQSQIDAGETDETRIANETQAVYEAQRRASAIAKHVAVNNSTPRHSISSLDREGKPETPKPELRSQEVGGQETRAQEIRVHDARAQEAGAQEIRGQEPQDERRVVPQPDGRSSRHALPEAGRRLDSRSSSIDHERERTLVSRTIDRMELNQVRDDRFATRRAAALNTVPSHEIRRDFNDHLQRMDKVWQAQEISRQGPNNDNVKIHAGIKYERKRGGPFEGKLVSQGTIISIDGEDYVEYRVLTKPSFF</sequence>
<feature type="compositionally biased region" description="Polar residues" evidence="1">
    <location>
        <begin position="1"/>
        <end position="15"/>
    </location>
</feature>
<evidence type="ECO:0000313" key="2">
    <source>
        <dbReference type="EMBL" id="KAK7755033.1"/>
    </source>
</evidence>
<feature type="compositionally biased region" description="Basic and acidic residues" evidence="1">
    <location>
        <begin position="477"/>
        <end position="488"/>
    </location>
</feature>
<organism evidence="2 3">
    <name type="scientific">Diatrype stigma</name>
    <dbReference type="NCBI Taxonomy" id="117547"/>
    <lineage>
        <taxon>Eukaryota</taxon>
        <taxon>Fungi</taxon>
        <taxon>Dikarya</taxon>
        <taxon>Ascomycota</taxon>
        <taxon>Pezizomycotina</taxon>
        <taxon>Sordariomycetes</taxon>
        <taxon>Xylariomycetidae</taxon>
        <taxon>Xylariales</taxon>
        <taxon>Diatrypaceae</taxon>
        <taxon>Diatrype</taxon>
    </lineage>
</organism>
<feature type="region of interest" description="Disordered" evidence="1">
    <location>
        <begin position="1"/>
        <end position="126"/>
    </location>
</feature>
<accession>A0AAN9V7N3</accession>
<dbReference type="Proteomes" id="UP001320420">
    <property type="component" value="Unassembled WGS sequence"/>
</dbReference>
<dbReference type="AlphaFoldDB" id="A0AAN9V7N3"/>
<protein>
    <submittedName>
        <fullName evidence="2">Uncharacterized protein</fullName>
    </submittedName>
</protein>
<reference evidence="2 3" key="1">
    <citation type="submission" date="2024-02" db="EMBL/GenBank/DDBJ databases">
        <title>De novo assembly and annotation of 12 fungi associated with fruit tree decline syndrome in Ontario, Canada.</title>
        <authorList>
            <person name="Sulman M."/>
            <person name="Ellouze W."/>
            <person name="Ilyukhin E."/>
        </authorList>
    </citation>
    <scope>NUCLEOTIDE SEQUENCE [LARGE SCALE GENOMIC DNA]</scope>
    <source>
        <strain evidence="2 3">M11/M66-122</strain>
    </source>
</reference>
<feature type="compositionally biased region" description="Basic and acidic residues" evidence="1">
    <location>
        <begin position="519"/>
        <end position="538"/>
    </location>
</feature>
<keyword evidence="3" id="KW-1185">Reference proteome</keyword>
<feature type="compositionally biased region" description="Acidic residues" evidence="1">
    <location>
        <begin position="68"/>
        <end position="77"/>
    </location>
</feature>
<feature type="compositionally biased region" description="Low complexity" evidence="1">
    <location>
        <begin position="31"/>
        <end position="45"/>
    </location>
</feature>
<feature type="region of interest" description="Disordered" evidence="1">
    <location>
        <begin position="437"/>
        <end position="538"/>
    </location>
</feature>
<feature type="region of interest" description="Disordered" evidence="1">
    <location>
        <begin position="246"/>
        <end position="316"/>
    </location>
</feature>
<feature type="compositionally biased region" description="Polar residues" evidence="1">
    <location>
        <begin position="441"/>
        <end position="452"/>
    </location>
</feature>
<feature type="compositionally biased region" description="Low complexity" evidence="1">
    <location>
        <begin position="280"/>
        <end position="294"/>
    </location>
</feature>
<proteinExistence type="predicted"/>
<feature type="compositionally biased region" description="Basic and acidic residues" evidence="1">
    <location>
        <begin position="497"/>
        <end position="507"/>
    </location>
</feature>
<dbReference type="EMBL" id="JAKJXP020000015">
    <property type="protein sequence ID" value="KAK7755033.1"/>
    <property type="molecule type" value="Genomic_DNA"/>
</dbReference>